<accession>A0A3P1BMN4</accession>
<feature type="transmembrane region" description="Helical" evidence="2">
    <location>
        <begin position="20"/>
        <end position="39"/>
    </location>
</feature>
<keyword evidence="2" id="KW-0812">Transmembrane</keyword>
<feature type="region of interest" description="Disordered" evidence="1">
    <location>
        <begin position="482"/>
        <end position="550"/>
    </location>
</feature>
<protein>
    <recommendedName>
        <fullName evidence="3">Peptidase M56 domain-containing protein</fullName>
    </recommendedName>
</protein>
<dbReference type="EMBL" id="RQJO01000009">
    <property type="protein sequence ID" value="RRB02400.1"/>
    <property type="molecule type" value="Genomic_DNA"/>
</dbReference>
<feature type="transmembrane region" description="Helical" evidence="2">
    <location>
        <begin position="322"/>
        <end position="343"/>
    </location>
</feature>
<sequence length="674" mass="75347">MEIPFITHASGPLVRATCWTLIHSLWIGLLVAGLAGLLISGTRTASSRLRYQLLTGTLLLFVFLTGFVFFRERTRIAPASIAHSSAVMVSAGLPSAPVEPEHFVMKTAPLIDPITVFINQHSDWIFAIWLLFFGVKSLRLVSGLFQVHRIRHTQVSAPGDEWNSKVLSFAHTLGIRWPVALLQSGRISVPVTIGHFKPVILVPVGLLFQLPPEQIETILWHELAHIRRSDYLVNLLQSLVETFFFFNPALLWLSALVREEREICCDDIVLAHTSAKSHYLEALLAFQTQAGSRAQPSMAMGLGRHQLIHRIKRMITQENKKLSALETVVLLAGFLLISAFAFLPQTEQQSRQEVIKKKAKTAQPSPVSAIRPKKAEQPVERPVAVKKGLVPPPTAKIPTRTEPTAPADTVLNFTSILFGSNNYDLANREMFVRDGLGNRYHLKVTDNQLSALEINDKGVPTDQLAAHADLLRRIDQVLEQKQREKAESMADKNTKAAEERQQQLDRMKEQQLAKNRKMATDPQPVSAEKPQKKQIPNGLPEKLQTLKGQPSEPLTAWKEKHARNAKPDSTFHKPVMIAKKRPPMPDISYDQNRVRGVIADLVTARVVSEPAAVDWFGLSEDELVVNGVRQSGELHQKLKAQYGIKPRYGLYYGPVQMTGVGIILDKEDLNRPAK</sequence>
<keyword evidence="2" id="KW-1133">Transmembrane helix</keyword>
<dbReference type="OrthoDB" id="15218at2"/>
<dbReference type="Pfam" id="PF05569">
    <property type="entry name" value="Peptidase_M56"/>
    <property type="match status" value="1"/>
</dbReference>
<dbReference type="Gene3D" id="3.30.2010.10">
    <property type="entry name" value="Metalloproteases ('zincins'), catalytic domain"/>
    <property type="match status" value="1"/>
</dbReference>
<dbReference type="Proteomes" id="UP000271925">
    <property type="component" value="Unassembled WGS sequence"/>
</dbReference>
<organism evidence="4 5">
    <name type="scientific">Larkinella rosea</name>
    <dbReference type="NCBI Taxonomy" id="2025312"/>
    <lineage>
        <taxon>Bacteria</taxon>
        <taxon>Pseudomonadati</taxon>
        <taxon>Bacteroidota</taxon>
        <taxon>Cytophagia</taxon>
        <taxon>Cytophagales</taxon>
        <taxon>Spirosomataceae</taxon>
        <taxon>Larkinella</taxon>
    </lineage>
</organism>
<keyword evidence="2" id="KW-0472">Membrane</keyword>
<gene>
    <name evidence="4" type="ORF">EHT25_18200</name>
</gene>
<evidence type="ECO:0000313" key="5">
    <source>
        <dbReference type="Proteomes" id="UP000271925"/>
    </source>
</evidence>
<evidence type="ECO:0000256" key="2">
    <source>
        <dbReference type="SAM" id="Phobius"/>
    </source>
</evidence>
<dbReference type="InterPro" id="IPR008756">
    <property type="entry name" value="Peptidase_M56"/>
</dbReference>
<feature type="transmembrane region" description="Helical" evidence="2">
    <location>
        <begin position="124"/>
        <end position="141"/>
    </location>
</feature>
<feature type="transmembrane region" description="Helical" evidence="2">
    <location>
        <begin position="51"/>
        <end position="70"/>
    </location>
</feature>
<dbReference type="CDD" id="cd07341">
    <property type="entry name" value="M56_BlaR1_MecR1_like"/>
    <property type="match status" value="1"/>
</dbReference>
<feature type="region of interest" description="Disordered" evidence="1">
    <location>
        <begin position="355"/>
        <end position="380"/>
    </location>
</feature>
<dbReference type="PANTHER" id="PTHR34978:SF3">
    <property type="entry name" value="SLR0241 PROTEIN"/>
    <property type="match status" value="1"/>
</dbReference>
<comment type="caution">
    <text evidence="4">The sequence shown here is derived from an EMBL/GenBank/DDBJ whole genome shotgun (WGS) entry which is preliminary data.</text>
</comment>
<dbReference type="RefSeq" id="WP_124876562.1">
    <property type="nucleotide sequence ID" value="NZ_RQJO01000009.1"/>
</dbReference>
<feature type="domain" description="Peptidase M56" evidence="3">
    <location>
        <begin position="112"/>
        <end position="312"/>
    </location>
</feature>
<evidence type="ECO:0000313" key="4">
    <source>
        <dbReference type="EMBL" id="RRB02400.1"/>
    </source>
</evidence>
<evidence type="ECO:0000259" key="3">
    <source>
        <dbReference type="Pfam" id="PF05569"/>
    </source>
</evidence>
<reference evidence="4 5" key="1">
    <citation type="submission" date="2018-11" db="EMBL/GenBank/DDBJ databases">
        <authorList>
            <person name="Zhou Z."/>
            <person name="Wang G."/>
        </authorList>
    </citation>
    <scope>NUCLEOTIDE SEQUENCE [LARGE SCALE GENOMIC DNA]</scope>
    <source>
        <strain evidence="4 5">KCTC52004</strain>
    </source>
</reference>
<keyword evidence="5" id="KW-1185">Reference proteome</keyword>
<dbReference type="AlphaFoldDB" id="A0A3P1BMN4"/>
<evidence type="ECO:0000256" key="1">
    <source>
        <dbReference type="SAM" id="MobiDB-lite"/>
    </source>
</evidence>
<dbReference type="InterPro" id="IPR052173">
    <property type="entry name" value="Beta-lactam_resp_regulator"/>
</dbReference>
<dbReference type="PANTHER" id="PTHR34978">
    <property type="entry name" value="POSSIBLE SENSOR-TRANSDUCER PROTEIN BLAR"/>
    <property type="match status" value="1"/>
</dbReference>
<name>A0A3P1BMN4_9BACT</name>
<proteinExistence type="predicted"/>
<feature type="compositionally biased region" description="Basic and acidic residues" evidence="1">
    <location>
        <begin position="482"/>
        <end position="511"/>
    </location>
</feature>